<name>A0A9P7C0E4_9FUNG</name>
<keyword evidence="5" id="KW-0663">Pyridoxal phosphate</keyword>
<evidence type="ECO:0000313" key="9">
    <source>
        <dbReference type="Proteomes" id="UP000740926"/>
    </source>
</evidence>
<evidence type="ECO:0008006" key="10">
    <source>
        <dbReference type="Google" id="ProtNLM"/>
    </source>
</evidence>
<dbReference type="InterPro" id="IPR022278">
    <property type="entry name" value="Pser_aminoTfrase"/>
</dbReference>
<comment type="pathway">
    <text evidence="6">Amino-acid biosynthesis.</text>
</comment>
<reference evidence="8 9" key="1">
    <citation type="journal article" date="2020" name="Microb. Genom.">
        <title>Genetic diversity of clinical and environmental Mucorales isolates obtained from an investigation of mucormycosis cases among solid organ transplant recipients.</title>
        <authorList>
            <person name="Nguyen M.H."/>
            <person name="Kaul D."/>
            <person name="Muto C."/>
            <person name="Cheng S.J."/>
            <person name="Richter R.A."/>
            <person name="Bruno V.M."/>
            <person name="Liu G."/>
            <person name="Beyhan S."/>
            <person name="Sundermann A.J."/>
            <person name="Mounaud S."/>
            <person name="Pasculle A.W."/>
            <person name="Nierman W.C."/>
            <person name="Driscoll E."/>
            <person name="Cumbie R."/>
            <person name="Clancy C.J."/>
            <person name="Dupont C.L."/>
        </authorList>
    </citation>
    <scope>NUCLEOTIDE SEQUENCE [LARGE SCALE GENOMIC DNA]</scope>
    <source>
        <strain evidence="8 9">GL24</strain>
    </source>
</reference>
<dbReference type="EMBL" id="JAANIU010012410">
    <property type="protein sequence ID" value="KAG1530485.1"/>
    <property type="molecule type" value="Genomic_DNA"/>
</dbReference>
<dbReference type="GO" id="GO:0006564">
    <property type="term" value="P:L-serine biosynthetic process"/>
    <property type="evidence" value="ECO:0007669"/>
    <property type="project" value="InterPro"/>
</dbReference>
<dbReference type="SUPFAM" id="SSF53383">
    <property type="entry name" value="PLP-dependent transferases"/>
    <property type="match status" value="1"/>
</dbReference>
<evidence type="ECO:0000256" key="1">
    <source>
        <dbReference type="ARBA" id="ARBA00001933"/>
    </source>
</evidence>
<dbReference type="Gene3D" id="3.90.1150.10">
    <property type="entry name" value="Aspartate Aminotransferase, domain 1"/>
    <property type="match status" value="1"/>
</dbReference>
<dbReference type="InterPro" id="IPR015424">
    <property type="entry name" value="PyrdxlP-dep_Trfase"/>
</dbReference>
<proteinExistence type="predicted"/>
<dbReference type="AlphaFoldDB" id="A0A9P7C0E4"/>
<comment type="caution">
    <text evidence="8">The sequence shown here is derived from an EMBL/GenBank/DDBJ whole genome shotgun (WGS) entry which is preliminary data.</text>
</comment>
<accession>A0A9P7C0E4</accession>
<keyword evidence="2" id="KW-0032">Aminotransferase</keyword>
<dbReference type="InterPro" id="IPR015422">
    <property type="entry name" value="PyrdxlP-dep_Trfase_small"/>
</dbReference>
<dbReference type="Proteomes" id="UP000740926">
    <property type="component" value="Unassembled WGS sequence"/>
</dbReference>
<keyword evidence="9" id="KW-1185">Reference proteome</keyword>
<dbReference type="PANTHER" id="PTHR43247:SF1">
    <property type="entry name" value="PHOSPHOSERINE AMINOTRANSFERASE"/>
    <property type="match status" value="1"/>
</dbReference>
<evidence type="ECO:0000256" key="4">
    <source>
        <dbReference type="ARBA" id="ARBA00022679"/>
    </source>
</evidence>
<dbReference type="PANTHER" id="PTHR43247">
    <property type="entry name" value="PHOSPHOSERINE AMINOTRANSFERASE"/>
    <property type="match status" value="1"/>
</dbReference>
<evidence type="ECO:0000256" key="2">
    <source>
        <dbReference type="ARBA" id="ARBA00022576"/>
    </source>
</evidence>
<dbReference type="GO" id="GO:0005737">
    <property type="term" value="C:cytoplasm"/>
    <property type="evidence" value="ECO:0007669"/>
    <property type="project" value="TreeGrafter"/>
</dbReference>
<evidence type="ECO:0000256" key="5">
    <source>
        <dbReference type="ARBA" id="ARBA00022898"/>
    </source>
</evidence>
<dbReference type="GO" id="GO:0004648">
    <property type="term" value="F:O-phospho-L-serine:2-oxoglutarate aminotransferase activity"/>
    <property type="evidence" value="ECO:0007669"/>
    <property type="project" value="InterPro"/>
</dbReference>
<dbReference type="GO" id="GO:0030170">
    <property type="term" value="F:pyridoxal phosphate binding"/>
    <property type="evidence" value="ECO:0007669"/>
    <property type="project" value="TreeGrafter"/>
</dbReference>
<comment type="cofactor">
    <cofactor evidence="1">
        <name>pyridoxal 5'-phosphate</name>
        <dbReference type="ChEBI" id="CHEBI:597326"/>
    </cofactor>
</comment>
<evidence type="ECO:0000256" key="6">
    <source>
        <dbReference type="ARBA" id="ARBA00029440"/>
    </source>
</evidence>
<organism evidence="8 9">
    <name type="scientific">Rhizopus delemar</name>
    <dbReference type="NCBI Taxonomy" id="936053"/>
    <lineage>
        <taxon>Eukaryota</taxon>
        <taxon>Fungi</taxon>
        <taxon>Fungi incertae sedis</taxon>
        <taxon>Mucoromycota</taxon>
        <taxon>Mucoromycotina</taxon>
        <taxon>Mucoromycetes</taxon>
        <taxon>Mucorales</taxon>
        <taxon>Mucorineae</taxon>
        <taxon>Rhizopodaceae</taxon>
        <taxon>Rhizopus</taxon>
    </lineage>
</organism>
<evidence type="ECO:0000256" key="7">
    <source>
        <dbReference type="SAM" id="MobiDB-lite"/>
    </source>
</evidence>
<protein>
    <recommendedName>
        <fullName evidence="10">Aminotransferase class V domain-containing protein</fullName>
    </recommendedName>
</protein>
<evidence type="ECO:0000256" key="3">
    <source>
        <dbReference type="ARBA" id="ARBA00022605"/>
    </source>
</evidence>
<sequence length="111" mass="11598">MNIPFFLPDADLDARFVAEAKAAGLLALKGHKVVGGIRASLYNAMPLAGAEALVAFMADFQQRHGAEEGRTGQGQRARQGEGQGQGRVEPGTDPGAAGVGRCALEDRPDRP</sequence>
<keyword evidence="3" id="KW-0028">Amino-acid biosynthesis</keyword>
<gene>
    <name evidence="8" type="ORF">G6F50_017286</name>
</gene>
<keyword evidence="4" id="KW-0808">Transferase</keyword>
<evidence type="ECO:0000313" key="8">
    <source>
        <dbReference type="EMBL" id="KAG1530485.1"/>
    </source>
</evidence>
<feature type="region of interest" description="Disordered" evidence="7">
    <location>
        <begin position="64"/>
        <end position="111"/>
    </location>
</feature>